<keyword evidence="2 7" id="KW-0863">Zinc-finger</keyword>
<protein>
    <recommendedName>
        <fullName evidence="8">C2H2-type domain-containing protein</fullName>
    </recommendedName>
</protein>
<dbReference type="OrthoDB" id="3946596at2759"/>
<reference evidence="9 10" key="2">
    <citation type="journal article" date="2012" name="PLoS Pathog.">
        <title>Diverse lifestyles and strategies of plant pathogenesis encoded in the genomes of eighteen Dothideomycetes fungi.</title>
        <authorList>
            <person name="Ohm R.A."/>
            <person name="Feau N."/>
            <person name="Henrissat B."/>
            <person name="Schoch C.L."/>
            <person name="Horwitz B.A."/>
            <person name="Barry K.W."/>
            <person name="Condon B.J."/>
            <person name="Copeland A.C."/>
            <person name="Dhillon B."/>
            <person name="Glaser F."/>
            <person name="Hesse C.N."/>
            <person name="Kosti I."/>
            <person name="LaButti K."/>
            <person name="Lindquist E.A."/>
            <person name="Lucas S."/>
            <person name="Salamov A.A."/>
            <person name="Bradshaw R.E."/>
            <person name="Ciuffetti L."/>
            <person name="Hamelin R.C."/>
            <person name="Kema G.H.J."/>
            <person name="Lawrence C."/>
            <person name="Scott J.A."/>
            <person name="Spatafora J.W."/>
            <person name="Turgeon B.G."/>
            <person name="de Wit P.J.G.M."/>
            <person name="Zhong S."/>
            <person name="Goodwin S.B."/>
            <person name="Grigoriev I.V."/>
        </authorList>
    </citation>
    <scope>NUCLEOTIDE SEQUENCE [LARGE SCALE GENOMIC DNA]</scope>
    <source>
        <strain evidence="10">NZE10 / CBS 128990</strain>
    </source>
</reference>
<dbReference type="OMA" id="FTRREHY"/>
<name>N1PM32_DOTSN</name>
<dbReference type="PROSITE" id="PS00028">
    <property type="entry name" value="ZINC_FINGER_C2H2_1"/>
    <property type="match status" value="2"/>
</dbReference>
<keyword evidence="1" id="KW-0479">Metal-binding</keyword>
<dbReference type="eggNOG" id="KOG1721">
    <property type="taxonomic scope" value="Eukaryota"/>
</dbReference>
<dbReference type="GO" id="GO:0008270">
    <property type="term" value="F:zinc ion binding"/>
    <property type="evidence" value="ECO:0007669"/>
    <property type="project" value="UniProtKB-KW"/>
</dbReference>
<dbReference type="SMART" id="SM00355">
    <property type="entry name" value="ZnF_C2H2"/>
    <property type="match status" value="2"/>
</dbReference>
<dbReference type="SUPFAM" id="SSF57667">
    <property type="entry name" value="beta-beta-alpha zinc fingers"/>
    <property type="match status" value="1"/>
</dbReference>
<evidence type="ECO:0000256" key="7">
    <source>
        <dbReference type="PROSITE-ProRule" id="PRU00042"/>
    </source>
</evidence>
<evidence type="ECO:0000256" key="4">
    <source>
        <dbReference type="ARBA" id="ARBA00023015"/>
    </source>
</evidence>
<dbReference type="Proteomes" id="UP000016933">
    <property type="component" value="Unassembled WGS sequence"/>
</dbReference>
<keyword evidence="10" id="KW-1185">Reference proteome</keyword>
<sequence length="54" mass="6589">EQKWQCEHCPKAFTRREHYKRHLLLHSGTRPFACPGCPKTFYRKDMLQRHLPSH</sequence>
<evidence type="ECO:0000256" key="5">
    <source>
        <dbReference type="ARBA" id="ARBA00023163"/>
    </source>
</evidence>
<dbReference type="AlphaFoldDB" id="N1PM32"/>
<evidence type="ECO:0000256" key="6">
    <source>
        <dbReference type="ARBA" id="ARBA00023242"/>
    </source>
</evidence>
<accession>N1PM32</accession>
<dbReference type="HOGENOM" id="CLU_002678_42_25_1"/>
<dbReference type="Gene3D" id="3.30.160.60">
    <property type="entry name" value="Classic Zinc Finger"/>
    <property type="match status" value="2"/>
</dbReference>
<keyword evidence="4" id="KW-0805">Transcription regulation</keyword>
<keyword evidence="6" id="KW-0539">Nucleus</keyword>
<dbReference type="InterPro" id="IPR036236">
    <property type="entry name" value="Znf_C2H2_sf"/>
</dbReference>
<dbReference type="STRING" id="675120.N1PM32"/>
<keyword evidence="5" id="KW-0804">Transcription</keyword>
<evidence type="ECO:0000256" key="2">
    <source>
        <dbReference type="ARBA" id="ARBA00022771"/>
    </source>
</evidence>
<evidence type="ECO:0000313" key="9">
    <source>
        <dbReference type="EMBL" id="EME44411.1"/>
    </source>
</evidence>
<dbReference type="FunFam" id="3.30.160.60:FF:000065">
    <property type="entry name" value="B-cell CLL/lymphoma 6, member B"/>
    <property type="match status" value="1"/>
</dbReference>
<evidence type="ECO:0000259" key="8">
    <source>
        <dbReference type="PROSITE" id="PS50157"/>
    </source>
</evidence>
<feature type="non-terminal residue" evidence="9">
    <location>
        <position position="1"/>
    </location>
</feature>
<evidence type="ECO:0000313" key="10">
    <source>
        <dbReference type="Proteomes" id="UP000016933"/>
    </source>
</evidence>
<dbReference type="InterPro" id="IPR013087">
    <property type="entry name" value="Znf_C2H2_type"/>
</dbReference>
<proteinExistence type="predicted"/>
<feature type="domain" description="C2H2-type" evidence="8">
    <location>
        <begin position="4"/>
        <end position="31"/>
    </location>
</feature>
<evidence type="ECO:0000256" key="1">
    <source>
        <dbReference type="ARBA" id="ARBA00022723"/>
    </source>
</evidence>
<keyword evidence="3" id="KW-0862">Zinc</keyword>
<dbReference type="PROSITE" id="PS50157">
    <property type="entry name" value="ZINC_FINGER_C2H2_2"/>
    <property type="match status" value="2"/>
</dbReference>
<dbReference type="Pfam" id="PF00096">
    <property type="entry name" value="zf-C2H2"/>
    <property type="match status" value="2"/>
</dbReference>
<reference evidence="10" key="1">
    <citation type="journal article" date="2012" name="PLoS Genet.">
        <title>The genomes of the fungal plant pathogens Cladosporium fulvum and Dothistroma septosporum reveal adaptation to different hosts and lifestyles but also signatures of common ancestry.</title>
        <authorList>
            <person name="de Wit P.J.G.M."/>
            <person name="van der Burgt A."/>
            <person name="Oekmen B."/>
            <person name="Stergiopoulos I."/>
            <person name="Abd-Elsalam K.A."/>
            <person name="Aerts A.L."/>
            <person name="Bahkali A.H."/>
            <person name="Beenen H.G."/>
            <person name="Chettri P."/>
            <person name="Cox M.P."/>
            <person name="Datema E."/>
            <person name="de Vries R.P."/>
            <person name="Dhillon B."/>
            <person name="Ganley A.R."/>
            <person name="Griffiths S.A."/>
            <person name="Guo Y."/>
            <person name="Hamelin R.C."/>
            <person name="Henrissat B."/>
            <person name="Kabir M.S."/>
            <person name="Jashni M.K."/>
            <person name="Kema G."/>
            <person name="Klaubauf S."/>
            <person name="Lapidus A."/>
            <person name="Levasseur A."/>
            <person name="Lindquist E."/>
            <person name="Mehrabi R."/>
            <person name="Ohm R.A."/>
            <person name="Owen T.J."/>
            <person name="Salamov A."/>
            <person name="Schwelm A."/>
            <person name="Schijlen E."/>
            <person name="Sun H."/>
            <person name="van den Burg H.A."/>
            <person name="van Ham R.C.H.J."/>
            <person name="Zhang S."/>
            <person name="Goodwin S.B."/>
            <person name="Grigoriev I.V."/>
            <person name="Collemare J."/>
            <person name="Bradshaw R.E."/>
        </authorList>
    </citation>
    <scope>NUCLEOTIDE SEQUENCE [LARGE SCALE GENOMIC DNA]</scope>
    <source>
        <strain evidence="10">NZE10 / CBS 128990</strain>
    </source>
</reference>
<organism evidence="9 10">
    <name type="scientific">Dothistroma septosporum (strain NZE10 / CBS 128990)</name>
    <name type="common">Red band needle blight fungus</name>
    <name type="synonym">Mycosphaerella pini</name>
    <dbReference type="NCBI Taxonomy" id="675120"/>
    <lineage>
        <taxon>Eukaryota</taxon>
        <taxon>Fungi</taxon>
        <taxon>Dikarya</taxon>
        <taxon>Ascomycota</taxon>
        <taxon>Pezizomycotina</taxon>
        <taxon>Dothideomycetes</taxon>
        <taxon>Dothideomycetidae</taxon>
        <taxon>Mycosphaerellales</taxon>
        <taxon>Mycosphaerellaceae</taxon>
        <taxon>Dothistroma</taxon>
    </lineage>
</organism>
<feature type="domain" description="C2H2-type" evidence="8">
    <location>
        <begin position="32"/>
        <end position="54"/>
    </location>
</feature>
<gene>
    <name evidence="9" type="ORF">DOTSEDRAFT_107644</name>
</gene>
<dbReference type="EMBL" id="KB446539">
    <property type="protein sequence ID" value="EME44411.1"/>
    <property type="molecule type" value="Genomic_DNA"/>
</dbReference>
<feature type="non-terminal residue" evidence="9">
    <location>
        <position position="54"/>
    </location>
</feature>
<dbReference type="PANTHER" id="PTHR47660">
    <property type="entry name" value="TRANSCRIPTION FACTOR WITH C2H2 AND ZN(2)-CYS(6) DNA BINDING DOMAIN (EUROFUNG)-RELATED-RELATED"/>
    <property type="match status" value="1"/>
</dbReference>
<evidence type="ECO:0000256" key="3">
    <source>
        <dbReference type="ARBA" id="ARBA00022833"/>
    </source>
</evidence>